<feature type="non-terminal residue" evidence="1">
    <location>
        <position position="48"/>
    </location>
</feature>
<evidence type="ECO:0000313" key="1">
    <source>
        <dbReference type="EMBL" id="CAG8809626.1"/>
    </source>
</evidence>
<organism evidence="1 2">
    <name type="scientific">Dentiscutata erythropus</name>
    <dbReference type="NCBI Taxonomy" id="1348616"/>
    <lineage>
        <taxon>Eukaryota</taxon>
        <taxon>Fungi</taxon>
        <taxon>Fungi incertae sedis</taxon>
        <taxon>Mucoromycota</taxon>
        <taxon>Glomeromycotina</taxon>
        <taxon>Glomeromycetes</taxon>
        <taxon>Diversisporales</taxon>
        <taxon>Gigasporaceae</taxon>
        <taxon>Dentiscutata</taxon>
    </lineage>
</organism>
<accession>A0A9N9P6T5</accession>
<evidence type="ECO:0000313" key="2">
    <source>
        <dbReference type="Proteomes" id="UP000789405"/>
    </source>
</evidence>
<reference evidence="1" key="1">
    <citation type="submission" date="2021-06" db="EMBL/GenBank/DDBJ databases">
        <authorList>
            <person name="Kallberg Y."/>
            <person name="Tangrot J."/>
            <person name="Rosling A."/>
        </authorList>
    </citation>
    <scope>NUCLEOTIDE SEQUENCE</scope>
    <source>
        <strain evidence="1">MA453B</strain>
    </source>
</reference>
<keyword evidence="2" id="KW-1185">Reference proteome</keyword>
<proteinExistence type="predicted"/>
<feature type="non-terminal residue" evidence="1">
    <location>
        <position position="1"/>
    </location>
</feature>
<protein>
    <submittedName>
        <fullName evidence="1">20448_t:CDS:1</fullName>
    </submittedName>
</protein>
<sequence length="48" mass="5538">LQLGNYQNVFLNQKEVLWDFHSGNNFSIRNKATNKAEVFNKTCASGYQ</sequence>
<name>A0A9N9P6T5_9GLOM</name>
<dbReference type="EMBL" id="CAJVPY010045307">
    <property type="protein sequence ID" value="CAG8809626.1"/>
    <property type="molecule type" value="Genomic_DNA"/>
</dbReference>
<gene>
    <name evidence="1" type="ORF">DERYTH_LOCUS25133</name>
</gene>
<comment type="caution">
    <text evidence="1">The sequence shown here is derived from an EMBL/GenBank/DDBJ whole genome shotgun (WGS) entry which is preliminary data.</text>
</comment>
<dbReference type="Proteomes" id="UP000789405">
    <property type="component" value="Unassembled WGS sequence"/>
</dbReference>
<dbReference type="AlphaFoldDB" id="A0A9N9P6T5"/>